<feature type="domain" description="Smr" evidence="1">
    <location>
        <begin position="6"/>
        <end position="75"/>
    </location>
</feature>
<dbReference type="AlphaFoldDB" id="A0A448ZXP3"/>
<dbReference type="RefSeq" id="WP_022936101.1">
    <property type="nucleotide sequence ID" value="NZ_LR214940.1"/>
</dbReference>
<evidence type="ECO:0000313" key="3">
    <source>
        <dbReference type="Proteomes" id="UP000290482"/>
    </source>
</evidence>
<proteinExistence type="predicted"/>
<sequence>MFNNRLDLHGKDLNKATAAVLNKLFEFENDEYENILYIICGKGTGTLLLHVEELLEESNYKYYYDDKLSGFVISK</sequence>
<dbReference type="Pfam" id="PF01713">
    <property type="entry name" value="Smr"/>
    <property type="match status" value="1"/>
</dbReference>
<reference evidence="2 3" key="1">
    <citation type="submission" date="2019-01" db="EMBL/GenBank/DDBJ databases">
        <authorList>
            <consortium name="Pathogen Informatics"/>
        </authorList>
    </citation>
    <scope>NUCLEOTIDE SEQUENCE [LARGE SCALE GENOMIC DNA]</scope>
    <source>
        <strain evidence="2 3">NCTC10112</strain>
    </source>
</reference>
<dbReference type="EMBL" id="LR214940">
    <property type="protein sequence ID" value="VEU55924.1"/>
    <property type="molecule type" value="Genomic_DNA"/>
</dbReference>
<dbReference type="PROSITE" id="PS50828">
    <property type="entry name" value="SMR"/>
    <property type="match status" value="1"/>
</dbReference>
<evidence type="ECO:0000313" key="2">
    <source>
        <dbReference type="EMBL" id="VEU55924.1"/>
    </source>
</evidence>
<dbReference type="InterPro" id="IPR036063">
    <property type="entry name" value="Smr_dom_sf"/>
</dbReference>
<dbReference type="SUPFAM" id="SSF160443">
    <property type="entry name" value="SMR domain-like"/>
    <property type="match status" value="1"/>
</dbReference>
<organism evidence="2 3">
    <name type="scientific">Metamycoplasma orale</name>
    <name type="common">Mycoplasma orale</name>
    <dbReference type="NCBI Taxonomy" id="2121"/>
    <lineage>
        <taxon>Bacteria</taxon>
        <taxon>Bacillati</taxon>
        <taxon>Mycoplasmatota</taxon>
        <taxon>Mycoplasmoidales</taxon>
        <taxon>Metamycoplasmataceae</taxon>
        <taxon>Metamycoplasma</taxon>
    </lineage>
</organism>
<name>A0A448ZXP3_METOS</name>
<dbReference type="KEGG" id="mob:NCTC10112_00511"/>
<dbReference type="Proteomes" id="UP000290482">
    <property type="component" value="Chromosome"/>
</dbReference>
<evidence type="ECO:0000259" key="1">
    <source>
        <dbReference type="PROSITE" id="PS50828"/>
    </source>
</evidence>
<keyword evidence="3" id="KW-1185">Reference proteome</keyword>
<dbReference type="InterPro" id="IPR002625">
    <property type="entry name" value="Smr_dom"/>
</dbReference>
<accession>A0A448ZXP3</accession>
<gene>
    <name evidence="2" type="primary">mutS</name>
    <name evidence="2" type="ORF">NCTC10112_00511</name>
</gene>
<protein>
    <submittedName>
        <fullName evidence="2">Smr domain</fullName>
    </submittedName>
</protein>
<dbReference type="Gene3D" id="3.30.1370.110">
    <property type="match status" value="1"/>
</dbReference>